<keyword evidence="2" id="KW-0812">Transmembrane</keyword>
<proteinExistence type="predicted"/>
<name>A0A246IZJ8_9BURK</name>
<feature type="compositionally biased region" description="Pro residues" evidence="1">
    <location>
        <begin position="293"/>
        <end position="319"/>
    </location>
</feature>
<protein>
    <submittedName>
        <fullName evidence="3">Uncharacterized protein</fullName>
    </submittedName>
</protein>
<evidence type="ECO:0000256" key="2">
    <source>
        <dbReference type="SAM" id="Phobius"/>
    </source>
</evidence>
<feature type="transmembrane region" description="Helical" evidence="2">
    <location>
        <begin position="34"/>
        <end position="52"/>
    </location>
</feature>
<feature type="compositionally biased region" description="Polar residues" evidence="1">
    <location>
        <begin position="357"/>
        <end position="368"/>
    </location>
</feature>
<comment type="caution">
    <text evidence="3">The sequence shown here is derived from an EMBL/GenBank/DDBJ whole genome shotgun (WGS) entry which is preliminary data.</text>
</comment>
<organism evidence="3 4">
    <name type="scientific">Roseateles aquatilis</name>
    <dbReference type="NCBI Taxonomy" id="431061"/>
    <lineage>
        <taxon>Bacteria</taxon>
        <taxon>Pseudomonadati</taxon>
        <taxon>Pseudomonadota</taxon>
        <taxon>Betaproteobacteria</taxon>
        <taxon>Burkholderiales</taxon>
        <taxon>Sphaerotilaceae</taxon>
        <taxon>Roseateles</taxon>
    </lineage>
</organism>
<accession>A0A246IZJ8</accession>
<sequence length="468" mass="47834">MLRASVRPPRSTLSAVLDPAQAPALRAPDQMGQALLLAVLLHVLLVLVIGNAPGGSAKPGEGLWGPLNIRLQGDRDEPGSGEPAVVLPERGPIGEAKQQRFGGTVRDHPPTPEARKTPGAARQGQWQKQPGDELTGDAPAERQAPPAATSPAPIPSPTPAPPEPPVLSSPTPSPTPAPTPAQIPAPTPAPPAEVPAPTPAPLTMPSDSATVAPSRIAPARDTAPARSTVPADALQAPSSALQLPERPAPMLSETQTTVRRIDRAPVDRTQTLPPVPSELKAPTELPPLTAAPTPAPAPTAPPAPTAAPTPTPTPTPTQAPPAAVTASPTTTPSSTPQSRVAPTPSPTQAPANRVSLDGSTTPTTTQPSVGAPDAGSRVGHDVATPASTPPNAPKLNLDPRQSRGPTLPRGNAYGVIQAIPKPPVDKDALAEEMKKAGQQDCRKAYADKGLLAVVPLVRDAARDRGCRW</sequence>
<keyword evidence="2" id="KW-1133">Transmembrane helix</keyword>
<reference evidence="3 4" key="1">
    <citation type="journal article" date="2008" name="Int. J. Syst. Evol. Microbiol.">
        <title>Description of Roseateles aquatilis sp. nov. and Roseateles terrae sp. nov., in the class Betaproteobacteria, and emended description of the genus Roseateles.</title>
        <authorList>
            <person name="Gomila M."/>
            <person name="Bowien B."/>
            <person name="Falsen E."/>
            <person name="Moore E.R."/>
            <person name="Lalucat J."/>
        </authorList>
    </citation>
    <scope>NUCLEOTIDE SEQUENCE [LARGE SCALE GENOMIC DNA]</scope>
    <source>
        <strain evidence="3 4">CCUG 48205</strain>
    </source>
</reference>
<evidence type="ECO:0000256" key="1">
    <source>
        <dbReference type="SAM" id="MobiDB-lite"/>
    </source>
</evidence>
<feature type="compositionally biased region" description="Basic and acidic residues" evidence="1">
    <location>
        <begin position="105"/>
        <end position="116"/>
    </location>
</feature>
<gene>
    <name evidence="3" type="ORF">CDN99_21980</name>
</gene>
<evidence type="ECO:0000313" key="4">
    <source>
        <dbReference type="Proteomes" id="UP000197468"/>
    </source>
</evidence>
<keyword evidence="2" id="KW-0472">Membrane</keyword>
<dbReference type="AlphaFoldDB" id="A0A246IZJ8"/>
<dbReference type="EMBL" id="NIOF01000012">
    <property type="protein sequence ID" value="OWQ85745.1"/>
    <property type="molecule type" value="Genomic_DNA"/>
</dbReference>
<feature type="region of interest" description="Disordered" evidence="1">
    <location>
        <begin position="68"/>
        <end position="413"/>
    </location>
</feature>
<feature type="compositionally biased region" description="Low complexity" evidence="1">
    <location>
        <begin position="282"/>
        <end position="292"/>
    </location>
</feature>
<feature type="compositionally biased region" description="Low complexity" evidence="1">
    <location>
        <begin position="320"/>
        <end position="336"/>
    </location>
</feature>
<dbReference type="Proteomes" id="UP000197468">
    <property type="component" value="Unassembled WGS sequence"/>
</dbReference>
<evidence type="ECO:0000313" key="3">
    <source>
        <dbReference type="EMBL" id="OWQ85745.1"/>
    </source>
</evidence>
<keyword evidence="4" id="KW-1185">Reference proteome</keyword>
<feature type="compositionally biased region" description="Pro residues" evidence="1">
    <location>
        <begin position="152"/>
        <end position="202"/>
    </location>
</feature>